<feature type="compositionally biased region" description="Polar residues" evidence="7">
    <location>
        <begin position="1472"/>
        <end position="1482"/>
    </location>
</feature>
<comment type="similarity">
    <text evidence="6">Belongs to the CAMSAP1 family.</text>
</comment>
<evidence type="ECO:0000313" key="11">
    <source>
        <dbReference type="Proteomes" id="UP000807504"/>
    </source>
</evidence>
<dbReference type="FunFam" id="3.10.20.360:FF:000002">
    <property type="entry name" value="Patronin, isoform M"/>
    <property type="match status" value="1"/>
</dbReference>
<evidence type="ECO:0000256" key="4">
    <source>
        <dbReference type="ARBA" id="ARBA00023054"/>
    </source>
</evidence>
<dbReference type="InterPro" id="IPR001715">
    <property type="entry name" value="CH_dom"/>
</dbReference>
<comment type="subcellular location">
    <subcellularLocation>
        <location evidence="1">Cytoplasm</location>
        <location evidence="1">Cytoskeleton</location>
    </subcellularLocation>
</comment>
<evidence type="ECO:0000259" key="9">
    <source>
        <dbReference type="PROSITE" id="PS51508"/>
    </source>
</evidence>
<dbReference type="EMBL" id="JABXBU010002072">
    <property type="protein sequence ID" value="KAF8777760.1"/>
    <property type="molecule type" value="Genomic_DNA"/>
</dbReference>
<dbReference type="SMART" id="SM01051">
    <property type="entry name" value="CAMSAP_CKK"/>
    <property type="match status" value="1"/>
</dbReference>
<keyword evidence="5" id="KW-0206">Cytoskeleton</keyword>
<evidence type="ECO:0000256" key="3">
    <source>
        <dbReference type="ARBA" id="ARBA00022701"/>
    </source>
</evidence>
<evidence type="ECO:0000256" key="7">
    <source>
        <dbReference type="SAM" id="MobiDB-lite"/>
    </source>
</evidence>
<dbReference type="GO" id="GO:0030507">
    <property type="term" value="F:spectrin binding"/>
    <property type="evidence" value="ECO:0007669"/>
    <property type="project" value="InterPro"/>
</dbReference>
<dbReference type="PANTHER" id="PTHR21595">
    <property type="entry name" value="PATRONIN"/>
    <property type="match status" value="1"/>
</dbReference>
<evidence type="ECO:0000313" key="10">
    <source>
        <dbReference type="EMBL" id="KAF8777760.1"/>
    </source>
</evidence>
<dbReference type="Pfam" id="PF17095">
    <property type="entry name" value="CAMSAP_CC1"/>
    <property type="match status" value="1"/>
</dbReference>
<feature type="compositionally biased region" description="Low complexity" evidence="7">
    <location>
        <begin position="873"/>
        <end position="884"/>
    </location>
</feature>
<dbReference type="InterPro" id="IPR014797">
    <property type="entry name" value="CKK_CAMSAP"/>
</dbReference>
<gene>
    <name evidence="10" type="ORF">HNY73_014574</name>
</gene>
<dbReference type="InterPro" id="IPR036872">
    <property type="entry name" value="CH_dom_sf"/>
</dbReference>
<dbReference type="PROSITE" id="PS51508">
    <property type="entry name" value="CKK"/>
    <property type="match status" value="1"/>
</dbReference>
<reference evidence="10" key="1">
    <citation type="journal article" date="2020" name="bioRxiv">
        <title>Chromosome-level reference genome of the European wasp spider Argiope bruennichi: a resource for studies on range expansion and evolutionary adaptation.</title>
        <authorList>
            <person name="Sheffer M.M."/>
            <person name="Hoppe A."/>
            <person name="Krehenwinkel H."/>
            <person name="Uhl G."/>
            <person name="Kuss A.W."/>
            <person name="Jensen L."/>
            <person name="Jensen C."/>
            <person name="Gillespie R.G."/>
            <person name="Hoff K.J."/>
            <person name="Prost S."/>
        </authorList>
    </citation>
    <scope>NUCLEOTIDE SEQUENCE</scope>
</reference>
<dbReference type="GO" id="GO:0031175">
    <property type="term" value="P:neuron projection development"/>
    <property type="evidence" value="ECO:0007669"/>
    <property type="project" value="InterPro"/>
</dbReference>
<protein>
    <submittedName>
        <fullName evidence="10">Patronin like protein</fullName>
    </submittedName>
</protein>
<feature type="compositionally biased region" description="Polar residues" evidence="7">
    <location>
        <begin position="1340"/>
        <end position="1355"/>
    </location>
</feature>
<dbReference type="InterPro" id="IPR032940">
    <property type="entry name" value="CAMSAP"/>
</dbReference>
<dbReference type="InterPro" id="IPR038209">
    <property type="entry name" value="CKK_dom_sf"/>
</dbReference>
<dbReference type="Pfam" id="PF08683">
    <property type="entry name" value="CAMSAP_CKK"/>
    <property type="match status" value="1"/>
</dbReference>
<sequence length="1755" mass="199121">MIRNPANPGLFYCNGMVPQYAAVIYPQMHKVVKRKKKKLQCLHGAYPYKRKRYSLSYYLKYVLWRKIKRYWKKRRAKNKKKKALKPPAVSLVGNNRGSDEKIELRDFWGSKYGSQWLFAKQKMLLQQQEKLQQQNINHSNLIEIVDAFKTTDLRYSKKHQHSDDQRTTTSRRSRRSHAGHEDGFISNPLATTNPKCPCARRHARSRRTRKDGFETDTSDWSLSTLQIHQRPYSKWPPHPPPGAKHFCGREEQLATILARQHAYVYNWLYVDQLQSRCKLSLSRDYLDQVRARVARLKSANNRRCRNSYVSSKCSDGGSDWTSTLSRRERAKMMKRQIRAKEKSSVLWLLSKAFEGDIPSDLIEPFYRDHENVRRLKPKIVRSLANAELYCLALVNIYSDPNYHNLDHQGIVQVLMRKGISLTESREAPLTETTLVQTAPIRMGAHMTVIEGIMSLYIKEVLIPEKIVQVVKKFSYVDINSEMPSNPEEAAILWINKCCKALEQEIRTDCSAEEESKLPKIPVLQDIADVSDGCCIAAVISFYCPTYFKWQDICWNNPISLGDSIYNLQLIKKFCSECLPKQIHFFTLEDLLYLHPSIKENVLGFIADLLYMFVIYKASCVTQRKKTVVPESSHIPLESSKSLSSFQSHKTPALCSPIPNLRSESYGGSTTSLPDIRTGGRAKNSGSKEKLCEKVLTKKSNFSNDEIGTNELQRTNSVGVVNGWKTTTLPHVSLTDSVGSVPRNISSEIPRLPAEGESASSHQSQPSICSTDDNGLPKNITPTSRTPLYCQGSPQRESLNYGLRKYSESSLHGLRSSGDGHVNGIHEQRKGRRNMEDYYNQLAGVDGPMRSISASNITESNRRKCSSNSHGAESVPESSSSQSSGICLSDVDVKNTFSTTSFAQLSKLRDSSSHHSINIVYMPHEREMLEKDKLVSKGSSSGKRSDGEAKKTTFAALPNTTTWQQQHAVSSNFPQTDSGHETPTEPVDHALNSQLCNIKMKLEDKKRKIELKKKRMEMLWKKQRQKLGKAAFLQAVSKGQNSDAGTPDSGTGKEVGEADISLRETVLPVRNSPSMVKRMSMQEIAADLDSMQKKWLNQTDISDQISIQDDIMEKIDAGNETVNIDLQTSIDHLNTSLTDLQLDISRISLQQEQVENLMKDSIDDCSHFFLHDPSTNEKSPESLHRPMNWHFDEPTLPLKQGLPSPHVDGHNLLRKHPTDFDTPFSSLPQTFSPVKVIPKEELYSKVIKPERHQRQAVPATKTTICRQNQPVETLAAISNVEPIKRPVKSKAANEIHVVLPQVPDNKPNDINKDKNVTDDKQGFYIPLEKEVRKPKPRPQRNLKSGENNPVPNSLSVKNVPTKVKEDTNSLGFVIGADLVHPDPNAETEMARKKEMIMNLSIQRKAEYERRRAQKEKEYEKIKEEEMRKQEEQERKREEEKRRREAILEQYRQRKLREELEKEGALLPKETVGKFSSKSRSSVNPEKRRDHRLSTNFTKPTVELRNNCTSKQFRRESKPRPRSAYIHMNSDLSSLISLDNAANKRNSQILTSRDVQDFDLDSLNSASTSASSHDRNRSPSNCFSSHRNANLQIPEGSGPSSDGASDTASNGSSAAAGDYTGPKLFVKPAAKSNRGIIINAINTVLAGAVNEETKKKVLEEINRSESKHFLILFRDAGCQFRALYTYNPEREEVIKLYGIGPKNVTDKMMDRFYKYNSGGKCFSEIQTKHLTVTIDAFTIPNSLWAGKKLIPPRKEFF</sequence>
<dbReference type="GO" id="GO:0031122">
    <property type="term" value="P:cytoplasmic microtubule organization"/>
    <property type="evidence" value="ECO:0007669"/>
    <property type="project" value="TreeGrafter"/>
</dbReference>
<dbReference type="SUPFAM" id="SSF50346">
    <property type="entry name" value="PRC-barrel domain"/>
    <property type="match status" value="1"/>
</dbReference>
<feature type="region of interest" description="Disordered" evidence="7">
    <location>
        <begin position="856"/>
        <end position="884"/>
    </location>
</feature>
<proteinExistence type="inferred from homology"/>
<dbReference type="GO" id="GO:0005516">
    <property type="term" value="F:calmodulin binding"/>
    <property type="evidence" value="ECO:0007669"/>
    <property type="project" value="InterPro"/>
</dbReference>
<dbReference type="Pfam" id="PF11971">
    <property type="entry name" value="CAMSAP_CH"/>
    <property type="match status" value="1"/>
</dbReference>
<feature type="region of interest" description="Disordered" evidence="7">
    <location>
        <begin position="1421"/>
        <end position="1440"/>
    </location>
</feature>
<feature type="compositionally biased region" description="Polar residues" evidence="7">
    <location>
        <begin position="1492"/>
        <end position="1509"/>
    </location>
</feature>
<feature type="compositionally biased region" description="Polar residues" evidence="7">
    <location>
        <begin position="757"/>
        <end position="772"/>
    </location>
</feature>
<dbReference type="InterPro" id="IPR011033">
    <property type="entry name" value="PRC_barrel-like_sf"/>
</dbReference>
<dbReference type="PANTHER" id="PTHR21595:SF0">
    <property type="entry name" value="PATRONIN"/>
    <property type="match status" value="1"/>
</dbReference>
<feature type="region of interest" description="Disordered" evidence="7">
    <location>
        <begin position="1300"/>
        <end position="1355"/>
    </location>
</feature>
<dbReference type="Pfam" id="PF25532">
    <property type="entry name" value="CH_CAMSAP2_N"/>
    <property type="match status" value="1"/>
</dbReference>
<feature type="compositionally biased region" description="Basic residues" evidence="7">
    <location>
        <begin position="198"/>
        <end position="209"/>
    </location>
</feature>
<dbReference type="Gene3D" id="3.10.20.360">
    <property type="entry name" value="CKK domain"/>
    <property type="match status" value="1"/>
</dbReference>
<feature type="compositionally biased region" description="Polar residues" evidence="7">
    <location>
        <begin position="1576"/>
        <end position="1589"/>
    </location>
</feature>
<accession>A0A8T0EPN7</accession>
<feature type="domain" description="CKK" evidence="9">
    <location>
        <begin position="1619"/>
        <end position="1752"/>
    </location>
</feature>
<dbReference type="InterPro" id="IPR058042">
    <property type="entry name" value="CAMSAP_N"/>
</dbReference>
<reference evidence="10" key="2">
    <citation type="submission" date="2020-06" db="EMBL/GenBank/DDBJ databases">
        <authorList>
            <person name="Sheffer M."/>
        </authorList>
    </citation>
    <scope>NUCLEOTIDE SEQUENCE</scope>
</reference>
<dbReference type="Proteomes" id="UP000807504">
    <property type="component" value="Unassembled WGS sequence"/>
</dbReference>
<evidence type="ECO:0000256" key="2">
    <source>
        <dbReference type="ARBA" id="ARBA00022490"/>
    </source>
</evidence>
<feature type="region of interest" description="Disordered" evidence="7">
    <location>
        <begin position="1563"/>
        <end position="1612"/>
    </location>
</feature>
<feature type="region of interest" description="Disordered" evidence="7">
    <location>
        <begin position="752"/>
        <end position="775"/>
    </location>
</feature>
<dbReference type="GO" id="GO:0007026">
    <property type="term" value="P:negative regulation of microtubule depolymerization"/>
    <property type="evidence" value="ECO:0007669"/>
    <property type="project" value="TreeGrafter"/>
</dbReference>
<dbReference type="GO" id="GO:0051011">
    <property type="term" value="F:microtubule minus-end binding"/>
    <property type="evidence" value="ECO:0007669"/>
    <property type="project" value="TreeGrafter"/>
</dbReference>
<feature type="compositionally biased region" description="Basic and acidic residues" evidence="7">
    <location>
        <begin position="1305"/>
        <end position="1332"/>
    </location>
</feature>
<keyword evidence="4" id="KW-0175">Coiled coil</keyword>
<evidence type="ECO:0000259" key="8">
    <source>
        <dbReference type="PROSITE" id="PS50021"/>
    </source>
</evidence>
<keyword evidence="2" id="KW-0963">Cytoplasm</keyword>
<feature type="domain" description="Calponin-homology (CH)" evidence="8">
    <location>
        <begin position="484"/>
        <end position="613"/>
    </location>
</feature>
<dbReference type="SUPFAM" id="SSF47576">
    <property type="entry name" value="Calponin-homology domain, CH-domain"/>
    <property type="match status" value="1"/>
</dbReference>
<keyword evidence="11" id="KW-1185">Reference proteome</keyword>
<evidence type="ECO:0000256" key="6">
    <source>
        <dbReference type="PROSITE-ProRule" id="PRU00841"/>
    </source>
</evidence>
<evidence type="ECO:0000256" key="1">
    <source>
        <dbReference type="ARBA" id="ARBA00004245"/>
    </source>
</evidence>
<feature type="compositionally biased region" description="Basic and acidic residues" evidence="7">
    <location>
        <begin position="155"/>
        <end position="166"/>
    </location>
</feature>
<comment type="caution">
    <text evidence="10">The sequence shown here is derived from an EMBL/GenBank/DDBJ whole genome shotgun (WGS) entry which is preliminary data.</text>
</comment>
<dbReference type="InterPro" id="IPR022613">
    <property type="entry name" value="CH_CAMSAP_2"/>
</dbReference>
<dbReference type="PROSITE" id="PS50021">
    <property type="entry name" value="CH"/>
    <property type="match status" value="1"/>
</dbReference>
<feature type="region of interest" description="Disordered" evidence="7">
    <location>
        <begin position="664"/>
        <end position="686"/>
    </location>
</feature>
<dbReference type="InterPro" id="IPR031372">
    <property type="entry name" value="CAMSAP_CC1"/>
</dbReference>
<evidence type="ECO:0000256" key="5">
    <source>
        <dbReference type="ARBA" id="ARBA00023212"/>
    </source>
</evidence>
<feature type="region of interest" description="Disordered" evidence="7">
    <location>
        <begin position="155"/>
        <end position="217"/>
    </location>
</feature>
<keyword evidence="3 6" id="KW-0493">Microtubule</keyword>
<feature type="compositionally biased region" description="Polar residues" evidence="7">
    <location>
        <begin position="1596"/>
        <end position="1611"/>
    </location>
</feature>
<dbReference type="GO" id="GO:0036449">
    <property type="term" value="C:microtubule minus-end"/>
    <property type="evidence" value="ECO:0007669"/>
    <property type="project" value="TreeGrafter"/>
</dbReference>
<feature type="region of interest" description="Disordered" evidence="7">
    <location>
        <begin position="1469"/>
        <end position="1524"/>
    </location>
</feature>
<organism evidence="10 11">
    <name type="scientific">Argiope bruennichi</name>
    <name type="common">Wasp spider</name>
    <name type="synonym">Aranea bruennichi</name>
    <dbReference type="NCBI Taxonomy" id="94029"/>
    <lineage>
        <taxon>Eukaryota</taxon>
        <taxon>Metazoa</taxon>
        <taxon>Ecdysozoa</taxon>
        <taxon>Arthropoda</taxon>
        <taxon>Chelicerata</taxon>
        <taxon>Arachnida</taxon>
        <taxon>Araneae</taxon>
        <taxon>Araneomorphae</taxon>
        <taxon>Entelegynae</taxon>
        <taxon>Araneoidea</taxon>
        <taxon>Araneidae</taxon>
        <taxon>Argiope</taxon>
    </lineage>
</organism>
<name>A0A8T0EPN7_ARGBR</name>
<comment type="domain">
    <text evidence="6">The CKK domain binds microtubules.</text>
</comment>